<keyword evidence="3" id="KW-1185">Reference proteome</keyword>
<evidence type="ECO:0000256" key="1">
    <source>
        <dbReference type="SAM" id="Phobius"/>
    </source>
</evidence>
<evidence type="ECO:0000313" key="3">
    <source>
        <dbReference type="Proteomes" id="UP000018538"/>
    </source>
</evidence>
<proteinExistence type="predicted"/>
<sequence>MIWLSYMLSLKENQSNDSLEFFYKTDIQNNQKYTNSIAGFTEYNSYKDLLDEKNIVNMDIKAISEFYVPFKSLCTMYNGFNDSTSDCTKYLNDANEFANKYKELSKDSSIANDSFCNKILCTLSNDYDNFKKKYSDVKCSNLSFPAIDKSNITSKCPEQTSEQNLRSSGVFSEDVASSSSITTRLFTVLSIFGAIAFFLGISYKVNNKELKNICIKYMKKLTNNRTLLNILY</sequence>
<dbReference type="Proteomes" id="UP000018538">
    <property type="component" value="Unassembled WGS sequence"/>
</dbReference>
<dbReference type="InterPro" id="IPR006477">
    <property type="entry name" value="Yir_bir_cir"/>
</dbReference>
<dbReference type="Pfam" id="PF06022">
    <property type="entry name" value="Cir_Bir_Yir"/>
    <property type="match status" value="1"/>
</dbReference>
<dbReference type="NCBIfam" id="TIGR01590">
    <property type="entry name" value="yir-bir-cir_Pla"/>
    <property type="match status" value="1"/>
</dbReference>
<gene>
    <name evidence="2" type="ORF">YYC_02823</name>
</gene>
<dbReference type="AlphaFoldDB" id="V7PKL5"/>
<evidence type="ECO:0000313" key="2">
    <source>
        <dbReference type="EMBL" id="ETB59984.1"/>
    </source>
</evidence>
<keyword evidence="1" id="KW-0472">Membrane</keyword>
<protein>
    <submittedName>
        <fullName evidence="2">Uncharacterized protein</fullName>
    </submittedName>
</protein>
<feature type="transmembrane region" description="Helical" evidence="1">
    <location>
        <begin position="185"/>
        <end position="203"/>
    </location>
</feature>
<reference evidence="2 3" key="1">
    <citation type="submission" date="2013-11" db="EMBL/GenBank/DDBJ databases">
        <title>The Genome Sequence of Plasmodium yoelii 17X.</title>
        <authorList>
            <consortium name="The Broad Institute Genomics Platform"/>
            <consortium name="The Broad Institute Genome Sequencing Center for Infectious Disease"/>
            <person name="Neafsey D."/>
            <person name="Adams J."/>
            <person name="Walker B."/>
            <person name="Young S.K."/>
            <person name="Zeng Q."/>
            <person name="Gargeya S."/>
            <person name="Fitzgerald M."/>
            <person name="Haas B."/>
            <person name="Abouelleil A."/>
            <person name="Alvarado L."/>
            <person name="Chapman S.B."/>
            <person name="Gainer-Dewar J."/>
            <person name="Goldberg J."/>
            <person name="Griggs A."/>
            <person name="Gujja S."/>
            <person name="Hansen M."/>
            <person name="Howarth C."/>
            <person name="Imamovic A."/>
            <person name="Ireland A."/>
            <person name="Larimer J."/>
            <person name="McCowan C."/>
            <person name="Murphy C."/>
            <person name="Pearson M."/>
            <person name="Poon T.W."/>
            <person name="Priest M."/>
            <person name="Roberts A."/>
            <person name="Saif S."/>
            <person name="Shea T."/>
            <person name="Sykes S."/>
            <person name="Wortman J."/>
            <person name="Nusbaum C."/>
            <person name="Birren B."/>
        </authorList>
    </citation>
    <scope>NUCLEOTIDE SEQUENCE [LARGE SCALE GENOMIC DNA]</scope>
    <source>
        <strain evidence="2 3">17X</strain>
    </source>
</reference>
<dbReference type="EMBL" id="KI635765">
    <property type="protein sequence ID" value="ETB59984.1"/>
    <property type="molecule type" value="Genomic_DNA"/>
</dbReference>
<keyword evidence="1" id="KW-1133">Transmembrane helix</keyword>
<accession>V7PKL5</accession>
<name>V7PKL5_PLAYE</name>
<organism evidence="2 3">
    <name type="scientific">Plasmodium yoelii 17X</name>
    <dbReference type="NCBI Taxonomy" id="1323249"/>
    <lineage>
        <taxon>Eukaryota</taxon>
        <taxon>Sar</taxon>
        <taxon>Alveolata</taxon>
        <taxon>Apicomplexa</taxon>
        <taxon>Aconoidasida</taxon>
        <taxon>Haemosporida</taxon>
        <taxon>Plasmodiidae</taxon>
        <taxon>Plasmodium</taxon>
        <taxon>Plasmodium (Vinckeia)</taxon>
    </lineage>
</organism>
<keyword evidence="1" id="KW-0812">Transmembrane</keyword>